<keyword evidence="3" id="KW-0479">Metal-binding</keyword>
<organism evidence="9">
    <name type="scientific">Oppiella nova</name>
    <dbReference type="NCBI Taxonomy" id="334625"/>
    <lineage>
        <taxon>Eukaryota</taxon>
        <taxon>Metazoa</taxon>
        <taxon>Ecdysozoa</taxon>
        <taxon>Arthropoda</taxon>
        <taxon>Chelicerata</taxon>
        <taxon>Arachnida</taxon>
        <taxon>Acari</taxon>
        <taxon>Acariformes</taxon>
        <taxon>Sarcoptiformes</taxon>
        <taxon>Oribatida</taxon>
        <taxon>Brachypylina</taxon>
        <taxon>Oppioidea</taxon>
        <taxon>Oppiidae</taxon>
        <taxon>Oppiella</taxon>
    </lineage>
</organism>
<accession>A0A7R9MPP8</accession>
<keyword evidence="2" id="KW-0001">2Fe-2S</keyword>
<dbReference type="Proteomes" id="UP000728032">
    <property type="component" value="Unassembled WGS sequence"/>
</dbReference>
<evidence type="ECO:0000256" key="7">
    <source>
        <dbReference type="SAM" id="MobiDB-lite"/>
    </source>
</evidence>
<evidence type="ECO:0000313" key="10">
    <source>
        <dbReference type="Proteomes" id="UP000728032"/>
    </source>
</evidence>
<dbReference type="OrthoDB" id="6515470at2759"/>
<dbReference type="EMBL" id="CAJPVJ010035566">
    <property type="protein sequence ID" value="CAG2181123.1"/>
    <property type="molecule type" value="Genomic_DNA"/>
</dbReference>
<reference evidence="9" key="1">
    <citation type="submission" date="2020-11" db="EMBL/GenBank/DDBJ databases">
        <authorList>
            <person name="Tran Van P."/>
        </authorList>
    </citation>
    <scope>NUCLEOTIDE SEQUENCE</scope>
</reference>
<evidence type="ECO:0000256" key="4">
    <source>
        <dbReference type="ARBA" id="ARBA00023004"/>
    </source>
</evidence>
<dbReference type="SMART" id="SM00704">
    <property type="entry name" value="ZnF_CDGSH"/>
    <property type="match status" value="1"/>
</dbReference>
<dbReference type="GO" id="GO:0005741">
    <property type="term" value="C:mitochondrial outer membrane"/>
    <property type="evidence" value="ECO:0007669"/>
    <property type="project" value="TreeGrafter"/>
</dbReference>
<dbReference type="Gene3D" id="3.40.5.90">
    <property type="entry name" value="CDGSH iron-sulfur domain, mitoNEET-type"/>
    <property type="match status" value="1"/>
</dbReference>
<evidence type="ECO:0000256" key="6">
    <source>
        <dbReference type="ARBA" id="ARBA00034078"/>
    </source>
</evidence>
<name>A0A7R9MPP8_9ACAR</name>
<proteinExistence type="inferred from homology"/>
<dbReference type="EMBL" id="OC950391">
    <property type="protein sequence ID" value="CAD7663986.1"/>
    <property type="molecule type" value="Genomic_DNA"/>
</dbReference>
<dbReference type="GO" id="GO:0010506">
    <property type="term" value="P:regulation of autophagy"/>
    <property type="evidence" value="ECO:0007669"/>
    <property type="project" value="InterPro"/>
</dbReference>
<feature type="compositionally biased region" description="Low complexity" evidence="7">
    <location>
        <begin position="75"/>
        <end position="97"/>
    </location>
</feature>
<dbReference type="InterPro" id="IPR042216">
    <property type="entry name" value="MitoNEET_CISD"/>
</dbReference>
<evidence type="ECO:0000256" key="1">
    <source>
        <dbReference type="ARBA" id="ARBA00008624"/>
    </source>
</evidence>
<evidence type="ECO:0000256" key="3">
    <source>
        <dbReference type="ARBA" id="ARBA00022723"/>
    </source>
</evidence>
<keyword evidence="5" id="KW-0411">Iron-sulfur</keyword>
<evidence type="ECO:0000256" key="5">
    <source>
        <dbReference type="ARBA" id="ARBA00023014"/>
    </source>
</evidence>
<comment type="similarity">
    <text evidence="1">Belongs to the CISD protein family. CISD2 subfamily.</text>
</comment>
<gene>
    <name evidence="9" type="ORF">ONB1V03_LOCUS20544</name>
</gene>
<evidence type="ECO:0000256" key="2">
    <source>
        <dbReference type="ARBA" id="ARBA00022714"/>
    </source>
</evidence>
<feature type="domain" description="Iron-binding zinc finger CDGSH type" evidence="8">
    <location>
        <begin position="1"/>
        <end position="29"/>
    </location>
</feature>
<feature type="compositionally biased region" description="Polar residues" evidence="7">
    <location>
        <begin position="60"/>
        <end position="69"/>
    </location>
</feature>
<keyword evidence="4" id="KW-0408">Iron</keyword>
<sequence>MSKKLSLCRCWRSETFPLCDGSHKAYNEEYNDNVGPVNIEWDDDSEEYNESKTLAEPDIQSMNASTELSSLEMIDSNGSGDNGSHTSSHSNDDSNLF</sequence>
<dbReference type="PANTHER" id="PTHR13680:SF5">
    <property type="entry name" value="CDGSH IRON-SULFUR DOMAIN-CONTAINING PROTEIN 1"/>
    <property type="match status" value="1"/>
</dbReference>
<dbReference type="PANTHER" id="PTHR13680">
    <property type="entry name" value="CDGSH IRON-SULFUR DOMAIN-CONTAINING PROTEIN 1"/>
    <property type="match status" value="1"/>
</dbReference>
<dbReference type="GO" id="GO:0051537">
    <property type="term" value="F:2 iron, 2 sulfur cluster binding"/>
    <property type="evidence" value="ECO:0007669"/>
    <property type="project" value="UniProtKB-KW"/>
</dbReference>
<dbReference type="InterPro" id="IPR045131">
    <property type="entry name" value="CISD1/2"/>
</dbReference>
<comment type="cofactor">
    <cofactor evidence="6">
        <name>[2Fe-2S] cluster</name>
        <dbReference type="ChEBI" id="CHEBI:190135"/>
    </cofactor>
</comment>
<dbReference type="GO" id="GO:0046872">
    <property type="term" value="F:metal ion binding"/>
    <property type="evidence" value="ECO:0007669"/>
    <property type="project" value="UniProtKB-KW"/>
</dbReference>
<dbReference type="AlphaFoldDB" id="A0A7R9MPP8"/>
<protein>
    <recommendedName>
        <fullName evidence="8">Iron-binding zinc finger CDGSH type domain-containing protein</fullName>
    </recommendedName>
</protein>
<evidence type="ECO:0000259" key="8">
    <source>
        <dbReference type="SMART" id="SM00704"/>
    </source>
</evidence>
<dbReference type="Pfam" id="PF09360">
    <property type="entry name" value="zf-CDGSH"/>
    <property type="match status" value="1"/>
</dbReference>
<feature type="region of interest" description="Disordered" evidence="7">
    <location>
        <begin position="45"/>
        <end position="97"/>
    </location>
</feature>
<evidence type="ECO:0000313" key="9">
    <source>
        <dbReference type="EMBL" id="CAD7663986.1"/>
    </source>
</evidence>
<keyword evidence="10" id="KW-1185">Reference proteome</keyword>
<dbReference type="InterPro" id="IPR018967">
    <property type="entry name" value="FeS-contain_CDGSH-typ"/>
</dbReference>